<keyword evidence="3" id="KW-0255">Endonuclease</keyword>
<proteinExistence type="predicted"/>
<comment type="caution">
    <text evidence="3">The sequence shown here is derived from an EMBL/GenBank/DDBJ whole genome shotgun (WGS) entry which is preliminary data.</text>
</comment>
<name>A0ABT5J6R4_RHOTP</name>
<evidence type="ECO:0000313" key="4">
    <source>
        <dbReference type="Proteomes" id="UP001165652"/>
    </source>
</evidence>
<reference evidence="3" key="1">
    <citation type="journal article" date="2023" name="Microbiol Resour">
        <title>Genome Sequences of Rhodoplanes serenus and Two Thermotolerant Strains, Rhodoplanes tepidamans and 'Rhodoplanes cryptolactis,' Further Refine the Genus.</title>
        <authorList>
            <person name="Rayyan A.A."/>
            <person name="Kyndt J.A."/>
        </authorList>
    </citation>
    <scope>NUCLEOTIDE SEQUENCE</scope>
    <source>
        <strain evidence="3">DSM 9987</strain>
    </source>
</reference>
<keyword evidence="3" id="KW-0378">Hydrolase</keyword>
<dbReference type="InterPro" id="IPR005135">
    <property type="entry name" value="Endo/exonuclease/phosphatase"/>
</dbReference>
<evidence type="ECO:0000313" key="3">
    <source>
        <dbReference type="EMBL" id="MDC7785306.1"/>
    </source>
</evidence>
<organism evidence="3 4">
    <name type="scientific">Rhodoplanes tepidamans</name>
    <name type="common">Rhodoplanes cryptolactis</name>
    <dbReference type="NCBI Taxonomy" id="200616"/>
    <lineage>
        <taxon>Bacteria</taxon>
        <taxon>Pseudomonadati</taxon>
        <taxon>Pseudomonadota</taxon>
        <taxon>Alphaproteobacteria</taxon>
        <taxon>Hyphomicrobiales</taxon>
        <taxon>Nitrobacteraceae</taxon>
        <taxon>Rhodoplanes</taxon>
    </lineage>
</organism>
<keyword evidence="1" id="KW-1133">Transmembrane helix</keyword>
<gene>
    <name evidence="3" type="ORF">PQJ73_06390</name>
</gene>
<keyword evidence="1" id="KW-0472">Membrane</keyword>
<reference evidence="3" key="2">
    <citation type="submission" date="2023-02" db="EMBL/GenBank/DDBJ databases">
        <authorList>
            <person name="Rayyan A."/>
            <person name="Meyer T."/>
            <person name="Kyndt J.A."/>
        </authorList>
    </citation>
    <scope>NUCLEOTIDE SEQUENCE</scope>
    <source>
        <strain evidence="3">DSM 9987</strain>
    </source>
</reference>
<sequence length="365" mass="40203">MQIGFYGILGLGLPLVAVTVLSALPSQERWIRVWDFPRAQIAVLLAAVMLAAALLLPVGEPPGIALMGLMGAALAWQAWRIWPYTTLHRVQVGAARSCPDGAQIVLVVSNVRQGNRRSGRLLALIRDIDPDLVLLVETDAWWDAALRPLAASHPHAIRCPRDNTYGMHLFSRLELHDAEIRHLVSDQIPSIRTGVRLRSGESIVLYGVHPRPPPRADTAQRDAELVLVAQEVRRGEAPAIVAGDLNDVAWSRTNGLFQDVSGLLDPRIGRGLYPTFHADWRLLRWPLDHVFLAPAFRLRALRVLPSIGSDHLPLLVAVCHCPEAADRHPALAPERADRARARDVVATGRRAACESDATTERVDRI</sequence>
<dbReference type="RefSeq" id="WP_272776149.1">
    <property type="nucleotide sequence ID" value="NZ_JAQQLI010000006.1"/>
</dbReference>
<feature type="domain" description="Endonuclease/exonuclease/phosphatase" evidence="2">
    <location>
        <begin position="110"/>
        <end position="311"/>
    </location>
</feature>
<dbReference type="Pfam" id="PF03372">
    <property type="entry name" value="Exo_endo_phos"/>
    <property type="match status" value="1"/>
</dbReference>
<keyword evidence="1" id="KW-0812">Transmembrane</keyword>
<dbReference type="InterPro" id="IPR036691">
    <property type="entry name" value="Endo/exonu/phosph_ase_sf"/>
</dbReference>
<dbReference type="GO" id="GO:0004519">
    <property type="term" value="F:endonuclease activity"/>
    <property type="evidence" value="ECO:0007669"/>
    <property type="project" value="UniProtKB-KW"/>
</dbReference>
<dbReference type="Proteomes" id="UP001165652">
    <property type="component" value="Unassembled WGS sequence"/>
</dbReference>
<protein>
    <submittedName>
        <fullName evidence="3">Endonuclease/exonuclease/phosphatase family protein</fullName>
    </submittedName>
</protein>
<dbReference type="SUPFAM" id="SSF56219">
    <property type="entry name" value="DNase I-like"/>
    <property type="match status" value="1"/>
</dbReference>
<feature type="transmembrane region" description="Helical" evidence="1">
    <location>
        <begin position="6"/>
        <end position="24"/>
    </location>
</feature>
<feature type="transmembrane region" description="Helical" evidence="1">
    <location>
        <begin position="36"/>
        <end position="56"/>
    </location>
</feature>
<evidence type="ECO:0000259" key="2">
    <source>
        <dbReference type="Pfam" id="PF03372"/>
    </source>
</evidence>
<keyword evidence="3" id="KW-0540">Nuclease</keyword>
<evidence type="ECO:0000256" key="1">
    <source>
        <dbReference type="SAM" id="Phobius"/>
    </source>
</evidence>
<keyword evidence="4" id="KW-1185">Reference proteome</keyword>
<dbReference type="EMBL" id="JAQQLI010000006">
    <property type="protein sequence ID" value="MDC7785306.1"/>
    <property type="molecule type" value="Genomic_DNA"/>
</dbReference>
<accession>A0ABT5J6R4</accession>
<dbReference type="Gene3D" id="3.60.10.10">
    <property type="entry name" value="Endonuclease/exonuclease/phosphatase"/>
    <property type="match status" value="1"/>
</dbReference>